<evidence type="ECO:0000313" key="3">
    <source>
        <dbReference type="Proteomes" id="UP000199301"/>
    </source>
</evidence>
<dbReference type="InterPro" id="IPR001387">
    <property type="entry name" value="Cro/C1-type_HTH"/>
</dbReference>
<reference evidence="3" key="1">
    <citation type="submission" date="2016-10" db="EMBL/GenBank/DDBJ databases">
        <authorList>
            <person name="Varghese N."/>
            <person name="Submissions S."/>
        </authorList>
    </citation>
    <scope>NUCLEOTIDE SEQUENCE [LARGE SCALE GENOMIC DNA]</scope>
    <source>
        <strain evidence="3">DSM 45459</strain>
    </source>
</reference>
<protein>
    <recommendedName>
        <fullName evidence="1">HTH cro/C1-type domain-containing protein</fullName>
    </recommendedName>
</protein>
<dbReference type="RefSeq" id="WP_092523440.1">
    <property type="nucleotide sequence ID" value="NZ_FNKO01000002.1"/>
</dbReference>
<proteinExistence type="predicted"/>
<organism evidence="2 3">
    <name type="scientific">Actinopolyspora saharensis</name>
    <dbReference type="NCBI Taxonomy" id="995062"/>
    <lineage>
        <taxon>Bacteria</taxon>
        <taxon>Bacillati</taxon>
        <taxon>Actinomycetota</taxon>
        <taxon>Actinomycetes</taxon>
        <taxon>Actinopolysporales</taxon>
        <taxon>Actinopolysporaceae</taxon>
        <taxon>Actinopolyspora</taxon>
    </lineage>
</organism>
<name>A0A1H1DPE4_9ACTN</name>
<accession>A0A1H1DPE4</accession>
<dbReference type="Proteomes" id="UP000199301">
    <property type="component" value="Unassembled WGS sequence"/>
</dbReference>
<dbReference type="GO" id="GO:0003677">
    <property type="term" value="F:DNA binding"/>
    <property type="evidence" value="ECO:0007669"/>
    <property type="project" value="InterPro"/>
</dbReference>
<keyword evidence="3" id="KW-1185">Reference proteome</keyword>
<dbReference type="Gene3D" id="1.10.260.40">
    <property type="entry name" value="lambda repressor-like DNA-binding domains"/>
    <property type="match status" value="1"/>
</dbReference>
<dbReference type="PROSITE" id="PS50943">
    <property type="entry name" value="HTH_CROC1"/>
    <property type="match status" value="1"/>
</dbReference>
<evidence type="ECO:0000313" key="2">
    <source>
        <dbReference type="EMBL" id="SDQ77746.1"/>
    </source>
</evidence>
<dbReference type="OrthoDB" id="5186342at2"/>
<evidence type="ECO:0000259" key="1">
    <source>
        <dbReference type="PROSITE" id="PS50943"/>
    </source>
</evidence>
<dbReference type="SUPFAM" id="SSF47413">
    <property type="entry name" value="lambda repressor-like DNA-binding domains"/>
    <property type="match status" value="1"/>
</dbReference>
<feature type="domain" description="HTH cro/C1-type" evidence="1">
    <location>
        <begin position="12"/>
        <end position="68"/>
    </location>
</feature>
<dbReference type="InterPro" id="IPR010982">
    <property type="entry name" value="Lambda_DNA-bd_dom_sf"/>
</dbReference>
<dbReference type="EMBL" id="FNKO01000002">
    <property type="protein sequence ID" value="SDQ77746.1"/>
    <property type="molecule type" value="Genomic_DNA"/>
</dbReference>
<dbReference type="AlphaFoldDB" id="A0A1H1DPE4"/>
<gene>
    <name evidence="2" type="ORF">SAMN04489718_2151</name>
</gene>
<dbReference type="STRING" id="995062.SAMN04489718_2151"/>
<sequence>MEDDWAAVAEAISNRLRELGLTQLEVAARSKVSPATIRELQYNKMPRRRNPRTLEALSEALDWPSDYLGKVLTGTAAQPYAEEANDPVLRKLDDVLEQLQELRSRVDAVERRQAGGAEQS</sequence>
<dbReference type="CDD" id="cd00093">
    <property type="entry name" value="HTH_XRE"/>
    <property type="match status" value="1"/>
</dbReference>